<organism evidence="2 3">
    <name type="scientific">Cellulosimicrobium arenosum</name>
    <dbReference type="NCBI Taxonomy" id="2708133"/>
    <lineage>
        <taxon>Bacteria</taxon>
        <taxon>Bacillati</taxon>
        <taxon>Actinomycetota</taxon>
        <taxon>Actinomycetes</taxon>
        <taxon>Micrococcales</taxon>
        <taxon>Promicromonosporaceae</taxon>
        <taxon>Cellulosimicrobium</taxon>
    </lineage>
</organism>
<dbReference type="AlphaFoldDB" id="A0A927G9B8"/>
<reference evidence="2" key="2">
    <citation type="submission" date="2020-09" db="EMBL/GenBank/DDBJ databases">
        <authorList>
            <person name="Yu Y."/>
        </authorList>
    </citation>
    <scope>NUCLEOTIDE SEQUENCE</scope>
    <source>
        <strain evidence="2">KCTC 49039</strain>
    </source>
</reference>
<proteinExistence type="predicted"/>
<accession>A0A927G9B8</accession>
<evidence type="ECO:0008006" key="4">
    <source>
        <dbReference type="Google" id="ProtNLM"/>
    </source>
</evidence>
<keyword evidence="3" id="KW-1185">Reference proteome</keyword>
<dbReference type="RefSeq" id="WP_191828407.1">
    <property type="nucleotide sequence ID" value="NZ_JACYHB010000004.1"/>
</dbReference>
<dbReference type="Proteomes" id="UP000610846">
    <property type="component" value="Unassembled WGS sequence"/>
</dbReference>
<name>A0A927G9B8_9MICO</name>
<protein>
    <recommendedName>
        <fullName evidence="4">Lipoprotein</fullName>
    </recommendedName>
</protein>
<dbReference type="PROSITE" id="PS51257">
    <property type="entry name" value="PROKAR_LIPOPROTEIN"/>
    <property type="match status" value="1"/>
</dbReference>
<comment type="caution">
    <text evidence="2">The sequence shown here is derived from an EMBL/GenBank/DDBJ whole genome shotgun (WGS) entry which is preliminary data.</text>
</comment>
<reference evidence="2" key="1">
    <citation type="journal article" date="2018" name="Curr. Microbiol.">
        <title>Cellulosimicrobium arenosum sp. nov., Isolated from Marine Sediment Sand.</title>
        <authorList>
            <person name="Oh M."/>
            <person name="Kim J.H."/>
            <person name="Yoon J.H."/>
            <person name="Schumann P."/>
            <person name="Kim W."/>
        </authorList>
    </citation>
    <scope>NUCLEOTIDE SEQUENCE</scope>
    <source>
        <strain evidence="2">KCTC 49039</strain>
    </source>
</reference>
<evidence type="ECO:0000313" key="3">
    <source>
        <dbReference type="Proteomes" id="UP000610846"/>
    </source>
</evidence>
<feature type="region of interest" description="Disordered" evidence="1">
    <location>
        <begin position="67"/>
        <end position="97"/>
    </location>
</feature>
<evidence type="ECO:0000256" key="1">
    <source>
        <dbReference type="SAM" id="MobiDB-lite"/>
    </source>
</evidence>
<gene>
    <name evidence="2" type="ORF">IF651_07180</name>
</gene>
<evidence type="ECO:0000313" key="2">
    <source>
        <dbReference type="EMBL" id="MBD8078837.1"/>
    </source>
</evidence>
<sequence>MHARLERVARPARRAPVVPVVLLGLVLSGCAGGAQPTADYPWYEDVPALLDEADLVVVGTSVASRPDVALPEGRSDDDPQANPLAGTSADDVAPSDEGVPITVHTVEVTEVLVGAAPAGTVEVAVTRGSAEDGEELGGLGTTMLFLRTSDGPAHVVGGPQGVLVAGPDGGYSCAVDGLPALETTPTEVRRLAVG</sequence>
<dbReference type="EMBL" id="JACYHB010000004">
    <property type="protein sequence ID" value="MBD8078837.1"/>
    <property type="molecule type" value="Genomic_DNA"/>
</dbReference>